<name>A0A0D6Q4W5_KOMEU</name>
<sequence length="65" mass="6245">MESCKLEAVGIASSRALSCTCVAAGLGVGKSTLGYVNGGLLSDRVGARAACHVDAAAAPQAAGLP</sequence>
<comment type="caution">
    <text evidence="1">The sequence shown here is derived from an EMBL/GenBank/DDBJ whole genome shotgun (WGS) entry which is preliminary data.</text>
</comment>
<evidence type="ECO:0000313" key="1">
    <source>
        <dbReference type="EMBL" id="GAN97786.1"/>
    </source>
</evidence>
<protein>
    <submittedName>
        <fullName evidence="1">Uncharacterized protein</fullName>
    </submittedName>
</protein>
<accession>A0A0D6Q4W5</accession>
<proteinExistence type="predicted"/>
<gene>
    <name evidence="1" type="ORF">Geu3261_0259_002</name>
</gene>
<organism evidence="1 2">
    <name type="scientific">Komagataeibacter europaeus NBRC 3261</name>
    <dbReference type="NCBI Taxonomy" id="1234669"/>
    <lineage>
        <taxon>Bacteria</taxon>
        <taxon>Pseudomonadati</taxon>
        <taxon>Pseudomonadota</taxon>
        <taxon>Alphaproteobacteria</taxon>
        <taxon>Acetobacterales</taxon>
        <taxon>Acetobacteraceae</taxon>
        <taxon>Komagataeibacter</taxon>
    </lineage>
</organism>
<evidence type="ECO:0000313" key="2">
    <source>
        <dbReference type="Proteomes" id="UP000032675"/>
    </source>
</evidence>
<dbReference type="AlphaFoldDB" id="A0A0D6Q4W5"/>
<dbReference type="EMBL" id="BANI01000221">
    <property type="protein sequence ID" value="GAN97786.1"/>
    <property type="molecule type" value="Genomic_DNA"/>
</dbReference>
<dbReference type="Proteomes" id="UP000032675">
    <property type="component" value="Unassembled WGS sequence"/>
</dbReference>
<reference evidence="1 2" key="1">
    <citation type="submission" date="2012-11" db="EMBL/GenBank/DDBJ databases">
        <title>Whole genome sequence of Gluconacetobacter europaeus NBRC3261.</title>
        <authorList>
            <person name="Azuma Y."/>
            <person name="Higashiura N."/>
            <person name="Hirakawa H."/>
            <person name="Matsushita K."/>
        </authorList>
    </citation>
    <scope>NUCLEOTIDE SEQUENCE [LARGE SCALE GENOMIC DNA]</scope>
    <source>
        <strain evidence="1 2">NBRC 3261</strain>
    </source>
</reference>